<evidence type="ECO:0000256" key="4">
    <source>
        <dbReference type="ARBA" id="ARBA00022741"/>
    </source>
</evidence>
<evidence type="ECO:0000256" key="6">
    <source>
        <dbReference type="ARBA" id="ARBA00023212"/>
    </source>
</evidence>
<dbReference type="InterPro" id="IPR025160">
    <property type="entry name" value="AATF"/>
</dbReference>
<evidence type="ECO:0000313" key="10">
    <source>
        <dbReference type="Proteomes" id="UP000553632"/>
    </source>
</evidence>
<keyword evidence="4" id="KW-0547">Nucleotide-binding</keyword>
<dbReference type="InterPro" id="IPR050304">
    <property type="entry name" value="MT-severing_AAA_ATPase"/>
</dbReference>
<dbReference type="InterPro" id="IPR012617">
    <property type="entry name" value="AATF_C"/>
</dbReference>
<keyword evidence="6" id="KW-0206">Cytoskeleton</keyword>
<dbReference type="PANTHER" id="PTHR23074">
    <property type="entry name" value="AAA DOMAIN-CONTAINING"/>
    <property type="match status" value="1"/>
</dbReference>
<dbReference type="SUPFAM" id="SSF52540">
    <property type="entry name" value="P-loop containing nucleoside triphosphate hydrolases"/>
    <property type="match status" value="1"/>
</dbReference>
<keyword evidence="3" id="KW-0493">Microtubule</keyword>
<gene>
    <name evidence="9" type="primary">KATNAL2_6</name>
    <name evidence="9" type="ORF">FOZ63_032222</name>
</gene>
<feature type="domain" description="AAA+ ATPase" evidence="8">
    <location>
        <begin position="245"/>
        <end position="385"/>
    </location>
</feature>
<accession>A0A7J6TYG5</accession>
<dbReference type="SMART" id="SM00382">
    <property type="entry name" value="AAA"/>
    <property type="match status" value="1"/>
</dbReference>
<dbReference type="GO" id="GO:0000922">
    <property type="term" value="C:spindle pole"/>
    <property type="evidence" value="ECO:0007669"/>
    <property type="project" value="UniProtKB-SubCell"/>
</dbReference>
<reference evidence="9 10" key="1">
    <citation type="submission" date="2020-04" db="EMBL/GenBank/DDBJ databases">
        <title>Perkinsus olseni comparative genomics.</title>
        <authorList>
            <person name="Bogema D.R."/>
        </authorList>
    </citation>
    <scope>NUCLEOTIDE SEQUENCE [LARGE SCALE GENOMIC DNA]</scope>
    <source>
        <strain evidence="9 10">ATCC PRA-207</strain>
    </source>
</reference>
<evidence type="ECO:0000256" key="3">
    <source>
        <dbReference type="ARBA" id="ARBA00022701"/>
    </source>
</evidence>
<dbReference type="Proteomes" id="UP000553632">
    <property type="component" value="Unassembled WGS sequence"/>
</dbReference>
<comment type="caution">
    <text evidence="9">The sequence shown here is derived from an EMBL/GenBank/DDBJ whole genome shotgun (WGS) entry which is preliminary data.</text>
</comment>
<evidence type="ECO:0000256" key="1">
    <source>
        <dbReference type="ARBA" id="ARBA00004647"/>
    </source>
</evidence>
<dbReference type="Pfam" id="PF13339">
    <property type="entry name" value="AATF-Che1"/>
    <property type="match status" value="1"/>
</dbReference>
<dbReference type="AlphaFoldDB" id="A0A7J6TYG5"/>
<dbReference type="Gene3D" id="1.10.8.60">
    <property type="match status" value="1"/>
</dbReference>
<evidence type="ECO:0000256" key="5">
    <source>
        <dbReference type="ARBA" id="ARBA00022840"/>
    </source>
</evidence>
<evidence type="ECO:0000256" key="7">
    <source>
        <dbReference type="ARBA" id="ARBA00023235"/>
    </source>
</evidence>
<dbReference type="PANTHER" id="PTHR23074:SF78">
    <property type="entry name" value="KATANIN P60 ATPASE-CONTAINING SUBUNIT A-LIKE 2"/>
    <property type="match status" value="1"/>
</dbReference>
<evidence type="ECO:0000313" key="9">
    <source>
        <dbReference type="EMBL" id="KAF4749657.1"/>
    </source>
</evidence>
<dbReference type="InterPro" id="IPR003593">
    <property type="entry name" value="AAA+_ATPase"/>
</dbReference>
<comment type="subcellular location">
    <subcellularLocation>
        <location evidence="1">Cytoplasm</location>
        <location evidence="1">Cytoskeleton</location>
        <location evidence="1">Spindle pole</location>
    </subcellularLocation>
</comment>
<sequence>MRTKIASLAREVDEKREKERRRSCLVLAIKFLRDSGLIEAAASAARESGLGDTFQVADNISLELIVRDFEDYHAFKYGQRPVIVRKAERSRLAAAAAGGFDSVWRNRSTGVSSQESLHRRTGLPKAMSLDFKDNATHGRERISSFELAVDGHAMSRASTQPEPSPEEEGLHSDLDLRASLFTMYQHGSEMRELAQSICRDILTRNPLVYWSDVIGCEDAKRSVKEAVVFPLQYPELFHGPLLSESWRGVLLFGPPGVGKTMLAKAVATECGTTFFNVSASTVVSKWRGDSEKLIRCLFELAIAQQPSTLFIDEIDSLMSQRGGGDFEHEGSRRLKTELLIQMDGLTKRSCEKCQVFVLAASNLPWDLDQAMLRRLEKRILVDFPDGPSRFIMAKTFIGEYACEAAIEGIAETVASKTSGWSGDDIRLLCKEAAMRPLREFFGSAGSAQGVAVRKEVTDMAYVIATMNGPTISAPSEERGLVAIILMSDDSEIASIASITSDDDEAFDSGDDLSPVGVGGQIPEDMERQLSDIKLVSTAQEIQDVEAPKQAVAVLDAWDKALATRIKLQPLLADSARLPARAFKDDLQGEEIDDSAVDDVARSLLKLQLDAAEKIPELQELARTLGETDRSSVSDEKEWDELMKPMNDAVNSFCLSVAEEWQEKTSLGGNKTKFKAFDRSLGRQLESADQAARCHPRKGHYGTRIGARWNEEVDEDPNAADLEVYDDSGLYALMLKDVVSSRDGSGGAGKKLERGVQLHKGVVDRRASKGRKLRYKPIEKLAHFMAPQDLDGPHVDTGIPAEACDFDDETIDQLIKGMFGGHSRVTIQ</sequence>
<dbReference type="GO" id="GO:0005524">
    <property type="term" value="F:ATP binding"/>
    <property type="evidence" value="ECO:0007669"/>
    <property type="project" value="UniProtKB-KW"/>
</dbReference>
<organism evidence="9 10">
    <name type="scientific">Perkinsus olseni</name>
    <name type="common">Perkinsus atlanticus</name>
    <dbReference type="NCBI Taxonomy" id="32597"/>
    <lineage>
        <taxon>Eukaryota</taxon>
        <taxon>Sar</taxon>
        <taxon>Alveolata</taxon>
        <taxon>Perkinsozoa</taxon>
        <taxon>Perkinsea</taxon>
        <taxon>Perkinsida</taxon>
        <taxon>Perkinsidae</taxon>
        <taxon>Perkinsus</taxon>
    </lineage>
</organism>
<dbReference type="GO" id="GO:0016853">
    <property type="term" value="F:isomerase activity"/>
    <property type="evidence" value="ECO:0007669"/>
    <property type="project" value="UniProtKB-KW"/>
</dbReference>
<dbReference type="GO" id="GO:0016887">
    <property type="term" value="F:ATP hydrolysis activity"/>
    <property type="evidence" value="ECO:0007669"/>
    <property type="project" value="InterPro"/>
</dbReference>
<dbReference type="FunFam" id="3.40.50.300:FF:000159">
    <property type="entry name" value="Katanin p60 ATPase-containing subunit A1"/>
    <property type="match status" value="1"/>
</dbReference>
<dbReference type="InterPro" id="IPR003959">
    <property type="entry name" value="ATPase_AAA_core"/>
</dbReference>
<evidence type="ECO:0000259" key="8">
    <source>
        <dbReference type="SMART" id="SM00382"/>
    </source>
</evidence>
<keyword evidence="10" id="KW-1185">Reference proteome</keyword>
<keyword evidence="2" id="KW-0963">Cytoplasm</keyword>
<keyword evidence="7" id="KW-0413">Isomerase</keyword>
<name>A0A7J6TYG5_PEROL</name>
<dbReference type="Pfam" id="PF17862">
    <property type="entry name" value="AAA_lid_3"/>
    <property type="match status" value="1"/>
</dbReference>
<evidence type="ECO:0000256" key="2">
    <source>
        <dbReference type="ARBA" id="ARBA00022490"/>
    </source>
</evidence>
<dbReference type="InterPro" id="IPR027417">
    <property type="entry name" value="P-loop_NTPase"/>
</dbReference>
<keyword evidence="5" id="KW-0067">ATP-binding</keyword>
<dbReference type="InterPro" id="IPR041569">
    <property type="entry name" value="AAA_lid_3"/>
</dbReference>
<dbReference type="GO" id="GO:0005874">
    <property type="term" value="C:microtubule"/>
    <property type="evidence" value="ECO:0007669"/>
    <property type="project" value="UniProtKB-KW"/>
</dbReference>
<dbReference type="GO" id="GO:0005634">
    <property type="term" value="C:nucleus"/>
    <property type="evidence" value="ECO:0007669"/>
    <property type="project" value="InterPro"/>
</dbReference>
<protein>
    <submittedName>
        <fullName evidence="9">Katanin p60 ATPase-containing subunit A-like 2</fullName>
    </submittedName>
</protein>
<dbReference type="Pfam" id="PF08164">
    <property type="entry name" value="TRAUB"/>
    <property type="match status" value="1"/>
</dbReference>
<proteinExistence type="predicted"/>
<dbReference type="Gene3D" id="3.40.50.300">
    <property type="entry name" value="P-loop containing nucleotide triphosphate hydrolases"/>
    <property type="match status" value="1"/>
</dbReference>
<dbReference type="Pfam" id="PF00004">
    <property type="entry name" value="AAA"/>
    <property type="match status" value="1"/>
</dbReference>
<dbReference type="EMBL" id="JABANO010007717">
    <property type="protein sequence ID" value="KAF4749657.1"/>
    <property type="molecule type" value="Genomic_DNA"/>
</dbReference>